<evidence type="ECO:0000256" key="2">
    <source>
        <dbReference type="ARBA" id="ARBA00023125"/>
    </source>
</evidence>
<evidence type="ECO:0000256" key="3">
    <source>
        <dbReference type="ARBA" id="ARBA00023163"/>
    </source>
</evidence>
<evidence type="ECO:0000313" key="6">
    <source>
        <dbReference type="EMBL" id="NRF72375.1"/>
    </source>
</evidence>
<dbReference type="Gene3D" id="3.30.450.40">
    <property type="match status" value="1"/>
</dbReference>
<dbReference type="InterPro" id="IPR029016">
    <property type="entry name" value="GAF-like_dom_sf"/>
</dbReference>
<dbReference type="Pfam" id="PF01614">
    <property type="entry name" value="IclR_C"/>
    <property type="match status" value="1"/>
</dbReference>
<dbReference type="EMBL" id="JABRWJ010000024">
    <property type="protein sequence ID" value="NRF72375.1"/>
    <property type="molecule type" value="Genomic_DNA"/>
</dbReference>
<dbReference type="SUPFAM" id="SSF46785">
    <property type="entry name" value="Winged helix' DNA-binding domain"/>
    <property type="match status" value="1"/>
</dbReference>
<protein>
    <submittedName>
        <fullName evidence="6">IclR family transcriptional regulator</fullName>
    </submittedName>
</protein>
<keyword evidence="3" id="KW-0804">Transcription</keyword>
<feature type="domain" description="HTH iclR-type" evidence="4">
    <location>
        <begin position="36"/>
        <end position="99"/>
    </location>
</feature>
<name>A0ABX2EUF7_9BURK</name>
<dbReference type="InterPro" id="IPR050707">
    <property type="entry name" value="HTH_MetabolicPath_Reg"/>
</dbReference>
<comment type="caution">
    <text evidence="6">The sequence shown here is derived from an EMBL/GenBank/DDBJ whole genome shotgun (WGS) entry which is preliminary data.</text>
</comment>
<dbReference type="SMART" id="SM00346">
    <property type="entry name" value="HTH_ICLR"/>
    <property type="match status" value="1"/>
</dbReference>
<proteinExistence type="predicted"/>
<dbReference type="Gene3D" id="1.10.10.10">
    <property type="entry name" value="Winged helix-like DNA-binding domain superfamily/Winged helix DNA-binding domain"/>
    <property type="match status" value="1"/>
</dbReference>
<dbReference type="SUPFAM" id="SSF55781">
    <property type="entry name" value="GAF domain-like"/>
    <property type="match status" value="1"/>
</dbReference>
<evidence type="ECO:0000259" key="4">
    <source>
        <dbReference type="PROSITE" id="PS51077"/>
    </source>
</evidence>
<dbReference type="InterPro" id="IPR036388">
    <property type="entry name" value="WH-like_DNA-bd_sf"/>
</dbReference>
<keyword evidence="1" id="KW-0805">Transcription regulation</keyword>
<dbReference type="PROSITE" id="PS51078">
    <property type="entry name" value="ICLR_ED"/>
    <property type="match status" value="1"/>
</dbReference>
<feature type="domain" description="IclR-ED" evidence="5">
    <location>
        <begin position="100"/>
        <end position="283"/>
    </location>
</feature>
<dbReference type="PANTHER" id="PTHR30136:SF39">
    <property type="entry name" value="TRANSCRIPTIONAL REGULATORY PROTEIN"/>
    <property type="match status" value="1"/>
</dbReference>
<accession>A0ABX2EUF7</accession>
<organism evidence="6 7">
    <name type="scientific">Pseudaquabacterium terrae</name>
    <dbReference type="NCBI Taxonomy" id="2732868"/>
    <lineage>
        <taxon>Bacteria</taxon>
        <taxon>Pseudomonadati</taxon>
        <taxon>Pseudomonadota</taxon>
        <taxon>Betaproteobacteria</taxon>
        <taxon>Burkholderiales</taxon>
        <taxon>Sphaerotilaceae</taxon>
        <taxon>Pseudaquabacterium</taxon>
    </lineage>
</organism>
<gene>
    <name evidence="6" type="ORF">HLB44_35900</name>
</gene>
<sequence>MDATKTPPAHWSYGEKPALAGADAAPKAGKAAAEGVQSVRRAVTVLNVLGSFGRTGASVAKISQLSQLHKATAHRILGALLGEGLVEQDPSSRNYRLGARISVLNALMGQQFDLRIVGQQVLDRLAEATGDAIYLGVRTHFDGLCLDLREGEHKVPVLRLRPNECWPLGIGAFSIALIAFLPDEEVDAIIEHNARYLGAQRDITPSYIRQQVDSTRACGHAASRNLGNLGMAAVAVPVFDPLWRPIASLCITTTLERLSAEREKELVNLLWAESRAITTNWCELGGFSRPITWRKGLASSI</sequence>
<dbReference type="Pfam" id="PF09339">
    <property type="entry name" value="HTH_IclR"/>
    <property type="match status" value="1"/>
</dbReference>
<dbReference type="RefSeq" id="WP_173135487.1">
    <property type="nucleotide sequence ID" value="NZ_JABRWJ010000024.1"/>
</dbReference>
<keyword evidence="2" id="KW-0238">DNA-binding</keyword>
<dbReference type="InterPro" id="IPR005471">
    <property type="entry name" value="Tscrpt_reg_IclR_N"/>
</dbReference>
<evidence type="ECO:0000256" key="1">
    <source>
        <dbReference type="ARBA" id="ARBA00023015"/>
    </source>
</evidence>
<keyword evidence="7" id="KW-1185">Reference proteome</keyword>
<dbReference type="PROSITE" id="PS51077">
    <property type="entry name" value="HTH_ICLR"/>
    <property type="match status" value="1"/>
</dbReference>
<dbReference type="PANTHER" id="PTHR30136">
    <property type="entry name" value="HELIX-TURN-HELIX TRANSCRIPTIONAL REGULATOR, ICLR FAMILY"/>
    <property type="match status" value="1"/>
</dbReference>
<dbReference type="Proteomes" id="UP000737171">
    <property type="component" value="Unassembled WGS sequence"/>
</dbReference>
<dbReference type="InterPro" id="IPR036390">
    <property type="entry name" value="WH_DNA-bd_sf"/>
</dbReference>
<evidence type="ECO:0000313" key="7">
    <source>
        <dbReference type="Proteomes" id="UP000737171"/>
    </source>
</evidence>
<reference evidence="6 7" key="1">
    <citation type="submission" date="2020-05" db="EMBL/GenBank/DDBJ databases">
        <title>Aquincola sp. isolate from soil.</title>
        <authorList>
            <person name="Han J."/>
            <person name="Kim D.-U."/>
        </authorList>
    </citation>
    <scope>NUCLEOTIDE SEQUENCE [LARGE SCALE GENOMIC DNA]</scope>
    <source>
        <strain evidence="6 7">S2</strain>
    </source>
</reference>
<dbReference type="InterPro" id="IPR014757">
    <property type="entry name" value="Tscrpt_reg_IclR_C"/>
</dbReference>
<evidence type="ECO:0000259" key="5">
    <source>
        <dbReference type="PROSITE" id="PS51078"/>
    </source>
</evidence>